<dbReference type="Proteomes" id="UP000799424">
    <property type="component" value="Unassembled WGS sequence"/>
</dbReference>
<evidence type="ECO:0000313" key="3">
    <source>
        <dbReference type="Proteomes" id="UP000799424"/>
    </source>
</evidence>
<evidence type="ECO:0000256" key="1">
    <source>
        <dbReference type="SAM" id="Phobius"/>
    </source>
</evidence>
<dbReference type="AlphaFoldDB" id="A0A6A6ZS66"/>
<feature type="transmembrane region" description="Helical" evidence="1">
    <location>
        <begin position="46"/>
        <end position="70"/>
    </location>
</feature>
<proteinExistence type="predicted"/>
<name>A0A6A6ZS66_9PLEO</name>
<keyword evidence="3" id="KW-1185">Reference proteome</keyword>
<reference evidence="2" key="1">
    <citation type="journal article" date="2020" name="Stud. Mycol.">
        <title>101 Dothideomycetes genomes: a test case for predicting lifestyles and emergence of pathogens.</title>
        <authorList>
            <person name="Haridas S."/>
            <person name="Albert R."/>
            <person name="Binder M."/>
            <person name="Bloem J."/>
            <person name="Labutti K."/>
            <person name="Salamov A."/>
            <person name="Andreopoulos B."/>
            <person name="Baker S."/>
            <person name="Barry K."/>
            <person name="Bills G."/>
            <person name="Bluhm B."/>
            <person name="Cannon C."/>
            <person name="Castanera R."/>
            <person name="Culley D."/>
            <person name="Daum C."/>
            <person name="Ezra D."/>
            <person name="Gonzalez J."/>
            <person name="Henrissat B."/>
            <person name="Kuo A."/>
            <person name="Liang C."/>
            <person name="Lipzen A."/>
            <person name="Lutzoni F."/>
            <person name="Magnuson J."/>
            <person name="Mondo S."/>
            <person name="Nolan M."/>
            <person name="Ohm R."/>
            <person name="Pangilinan J."/>
            <person name="Park H.-J."/>
            <person name="Ramirez L."/>
            <person name="Alfaro M."/>
            <person name="Sun H."/>
            <person name="Tritt A."/>
            <person name="Yoshinaga Y."/>
            <person name="Zwiers L.-H."/>
            <person name="Turgeon B."/>
            <person name="Goodwin S."/>
            <person name="Spatafora J."/>
            <person name="Crous P."/>
            <person name="Grigoriev I."/>
        </authorList>
    </citation>
    <scope>NUCLEOTIDE SEQUENCE</scope>
    <source>
        <strain evidence="2">CBS 113818</strain>
    </source>
</reference>
<gene>
    <name evidence="2" type="ORF">CC86DRAFT_67689</name>
</gene>
<organism evidence="2 3">
    <name type="scientific">Ophiobolus disseminans</name>
    <dbReference type="NCBI Taxonomy" id="1469910"/>
    <lineage>
        <taxon>Eukaryota</taxon>
        <taxon>Fungi</taxon>
        <taxon>Dikarya</taxon>
        <taxon>Ascomycota</taxon>
        <taxon>Pezizomycotina</taxon>
        <taxon>Dothideomycetes</taxon>
        <taxon>Pleosporomycetidae</taxon>
        <taxon>Pleosporales</taxon>
        <taxon>Pleosporineae</taxon>
        <taxon>Phaeosphaeriaceae</taxon>
        <taxon>Ophiobolus</taxon>
    </lineage>
</organism>
<sequence>MRYVHAIIQYKHHLVPSNKRQARHGAITNTTSTAEPSPLQSSHLDVILTLSAVAIMLLIITILPGLAYALAAAWDIASNPCSNEDEVFATGRNHHRPMSADQFDEYVVLHRPDLLFIDAVATQESNFNETSSRPCSKRLSDSDSLPNMYPLAGTALLVGGMAADYGTMG</sequence>
<keyword evidence="1" id="KW-0812">Transmembrane</keyword>
<keyword evidence="1" id="KW-1133">Transmembrane helix</keyword>
<evidence type="ECO:0000313" key="2">
    <source>
        <dbReference type="EMBL" id="KAF2823449.1"/>
    </source>
</evidence>
<protein>
    <submittedName>
        <fullName evidence="2">Uncharacterized protein</fullName>
    </submittedName>
</protein>
<keyword evidence="1" id="KW-0472">Membrane</keyword>
<accession>A0A6A6ZS66</accession>
<dbReference type="EMBL" id="MU006232">
    <property type="protein sequence ID" value="KAF2823449.1"/>
    <property type="molecule type" value="Genomic_DNA"/>
</dbReference>